<feature type="compositionally biased region" description="Basic and acidic residues" evidence="1">
    <location>
        <begin position="1231"/>
        <end position="1241"/>
    </location>
</feature>
<proteinExistence type="predicted"/>
<dbReference type="Pfam" id="PF13547">
    <property type="entry name" value="GTA_TIM"/>
    <property type="match status" value="1"/>
</dbReference>
<evidence type="ECO:0000259" key="4">
    <source>
        <dbReference type="Pfam" id="PF23666"/>
    </source>
</evidence>
<accession>A0A0D1DBH4</accession>
<dbReference type="CDD" id="cd19607">
    <property type="entry name" value="GTA_TIM-barrel-like"/>
    <property type="match status" value="1"/>
</dbReference>
<dbReference type="InterPro" id="IPR025195">
    <property type="entry name" value="GTA_TIM_dom"/>
</dbReference>
<dbReference type="PATRIC" id="fig|935700.4.peg.1074"/>
<feature type="region of interest" description="Disordered" evidence="1">
    <location>
        <begin position="1204"/>
        <end position="1241"/>
    </location>
</feature>
<evidence type="ECO:0000259" key="2">
    <source>
        <dbReference type="Pfam" id="PF13547"/>
    </source>
</evidence>
<evidence type="ECO:0000313" key="5">
    <source>
        <dbReference type="EMBL" id="KIT17298.1"/>
    </source>
</evidence>
<dbReference type="Proteomes" id="UP000032232">
    <property type="component" value="Unassembled WGS sequence"/>
</dbReference>
<feature type="domain" description="GTA TIM-barrel-like" evidence="2">
    <location>
        <begin position="469"/>
        <end position="765"/>
    </location>
</feature>
<dbReference type="InterPro" id="IPR032876">
    <property type="entry name" value="J_dom"/>
</dbReference>
<keyword evidence="6" id="KW-1185">Reference proteome</keyword>
<protein>
    <recommendedName>
        <fullName evidence="7">Host specificity protein</fullName>
    </recommendedName>
</protein>
<dbReference type="InterPro" id="IPR056490">
    <property type="entry name" value="Rcc01698_C"/>
</dbReference>
<evidence type="ECO:0008006" key="7">
    <source>
        <dbReference type="Google" id="ProtNLM"/>
    </source>
</evidence>
<reference evidence="5 6" key="1">
    <citation type="submission" date="2015-02" db="EMBL/GenBank/DDBJ databases">
        <title>Genome Sequence of Jannaschia aquimarina DSM28248, a member of the Roseobacter clade.</title>
        <authorList>
            <person name="Voget S."/>
            <person name="Daniel R."/>
        </authorList>
    </citation>
    <scope>NUCLEOTIDE SEQUENCE [LARGE SCALE GENOMIC DNA]</scope>
    <source>
        <strain evidence="5 6">GSW-M26</strain>
    </source>
</reference>
<dbReference type="STRING" id="935700.jaqu_10290"/>
<dbReference type="EMBL" id="JYFE01000020">
    <property type="protein sequence ID" value="KIT17298.1"/>
    <property type="molecule type" value="Genomic_DNA"/>
</dbReference>
<comment type="caution">
    <text evidence="5">The sequence shown here is derived from an EMBL/GenBank/DDBJ whole genome shotgun (WGS) entry which is preliminary data.</text>
</comment>
<sequence length="1241" mass="134229">MATLVLGALGATIGGSIGGSVLGLSGAVIGRAIGATVGRAIDQRVLGGGAEVVETGRIDRFRLSTASEGNPIPRIVGRMRVAGQVIWSTPFEETVNTSGGGGGKGGPSQPQVKEYSYSVSLAIALCEGEILRIGRVWADGRELALDEVPFRLYRGSEDQLPDALIEAVEGERNAPAYRGVAYVVIEDLQLGPFGNRVPQFNFEVVRTSRAAGEVPAPQDLVQGVAMMPGTGEFALSTERVDYAASGLTTRSANVHSAAEVPDLQLSLRNLREEAPQVKSSSLIVSWFGSDLRVGECELKPKVEQSGEDGVQFPWKVSNLTRSTAEILAQQGNGAVYGGTPSDLSVMQAIAAMNDDGMDVTFYPFILMEQLAGNNLPDPYGAAEQPVLPWRGRITTSVAPGFEGSPDRSEAASQEVAQFFGAAAASDFALDYDRPDFGDGSAGAIIRAIVASDGQLRSIPKIVYSGPEEWSYRRFILHQASLCAAAGGVEAFCIGSEMRGLTQIRGTGDTFPAVDQLRDLAAEVKKILPDAKIGYAADWSEYFGYHPQDGSGDVFFHLDPLWADPNIDFVGIDNYMPLSDWRDGKSHLDQSWGSGHDIGYLQANIEGGEGYDWFYGSPEARDGQRRTPIVDDAHGEDWVFRYKDIRNWWGSYHHERRGGGVRIPEPTGWEPGLKPIRFTEYGCAAIDKGANQPNVFLDPKSSESFLPHYSNGLRDDAMQMQYIRALTTYWQRADRNPVFELYGKEMLDLSHSFLWAWDARPWPTFPNDQETWSDGENYLTGHWWSGRSASLPLSTVIAEICIAAGISRFDVSGVRGIVRGYAMNDVQTARADLQPLLFAYGVEAAEIGGELRFYMRADANDIVVPGEKLVREGETPILEEVRSPDPEIVGQVRVHHIESDGRFDLRVGEAGQLVRSGFVQVTDTELPVSLTAAEGIAIAERYLAESRLGRETISLRLPPSWRNVAAGDHLVIEGLEGRWRVDRLEEGSARRIDATRTDPSVFHPSRPASDLSRVKPYRAGAPLAPIFMDLPLLTGSESPHAPHLAVAARPWPGSVAALSSAEEAGYISDTIVRAPAMLGVSETLLVPAAPGVWDRGPALRVRFGSGQLSRRSEAALLAGANVAAIGLGFRPGLGDFPVPGGGSNRSRSVGAFDAPARTERNGAFGPKGWLAYWQPRDDPRWDGGTSKCRAGHGGAAAQLCNRAGAVRDRPSRLQADPNHAPGCRTPSLRTRSPSDDARRRCP</sequence>
<name>A0A0D1DBH4_9RHOB</name>
<evidence type="ECO:0000256" key="1">
    <source>
        <dbReference type="SAM" id="MobiDB-lite"/>
    </source>
</evidence>
<dbReference type="Gene3D" id="3.20.20.80">
    <property type="entry name" value="Glycosidases"/>
    <property type="match status" value="1"/>
</dbReference>
<organism evidence="5 6">
    <name type="scientific">Jannaschia aquimarina</name>
    <dbReference type="NCBI Taxonomy" id="935700"/>
    <lineage>
        <taxon>Bacteria</taxon>
        <taxon>Pseudomonadati</taxon>
        <taxon>Pseudomonadota</taxon>
        <taxon>Alphaproteobacteria</taxon>
        <taxon>Rhodobacterales</taxon>
        <taxon>Roseobacteraceae</taxon>
        <taxon>Jannaschia</taxon>
    </lineage>
</organism>
<dbReference type="Pfam" id="PF23666">
    <property type="entry name" value="Rcc01698_C"/>
    <property type="match status" value="1"/>
</dbReference>
<feature type="domain" description="Tip attachment protein J" evidence="3">
    <location>
        <begin position="826"/>
        <end position="984"/>
    </location>
</feature>
<gene>
    <name evidence="5" type="ORF">jaqu_10290</name>
</gene>
<evidence type="ECO:0000259" key="3">
    <source>
        <dbReference type="Pfam" id="PF13550"/>
    </source>
</evidence>
<dbReference type="InterPro" id="IPR017853">
    <property type="entry name" value="GH"/>
</dbReference>
<dbReference type="AlphaFoldDB" id="A0A0D1DBH4"/>
<feature type="domain" description="Rcc01698-like C-terminal" evidence="4">
    <location>
        <begin position="1075"/>
        <end position="1125"/>
    </location>
</feature>
<dbReference type="RefSeq" id="WP_316243056.1">
    <property type="nucleotide sequence ID" value="NZ_JYFE01000020.1"/>
</dbReference>
<dbReference type="Pfam" id="PF13550">
    <property type="entry name" value="Phage-tail_3"/>
    <property type="match status" value="1"/>
</dbReference>
<dbReference type="SUPFAM" id="SSF51445">
    <property type="entry name" value="(Trans)glycosidases"/>
    <property type="match status" value="1"/>
</dbReference>
<evidence type="ECO:0000313" key="6">
    <source>
        <dbReference type="Proteomes" id="UP000032232"/>
    </source>
</evidence>